<keyword evidence="1 2" id="KW-0732">Signal</keyword>
<dbReference type="RefSeq" id="WP_390276016.1">
    <property type="nucleotide sequence ID" value="NZ_JBHRYH010000002.1"/>
</dbReference>
<name>A0ABV7TNP9_9NEIS</name>
<dbReference type="EMBL" id="JBHRYH010000002">
    <property type="protein sequence ID" value="MFC3624616.1"/>
    <property type="molecule type" value="Genomic_DNA"/>
</dbReference>
<dbReference type="Gene3D" id="3.30.1340.30">
    <property type="match status" value="1"/>
</dbReference>
<gene>
    <name evidence="4" type="ORF">ACFOKJ_00455</name>
</gene>
<evidence type="ECO:0000313" key="4">
    <source>
        <dbReference type="EMBL" id="MFC3624616.1"/>
    </source>
</evidence>
<evidence type="ECO:0000256" key="1">
    <source>
        <dbReference type="ARBA" id="ARBA00022729"/>
    </source>
</evidence>
<evidence type="ECO:0000313" key="5">
    <source>
        <dbReference type="Proteomes" id="UP001595636"/>
    </source>
</evidence>
<evidence type="ECO:0000259" key="3">
    <source>
        <dbReference type="PROSITE" id="PS50914"/>
    </source>
</evidence>
<reference evidence="5" key="1">
    <citation type="journal article" date="2019" name="Int. J. Syst. Evol. Microbiol.">
        <title>The Global Catalogue of Microorganisms (GCM) 10K type strain sequencing project: providing services to taxonomists for standard genome sequencing and annotation.</title>
        <authorList>
            <consortium name="The Broad Institute Genomics Platform"/>
            <consortium name="The Broad Institute Genome Sequencing Center for Infectious Disease"/>
            <person name="Wu L."/>
            <person name="Ma J."/>
        </authorList>
    </citation>
    <scope>NUCLEOTIDE SEQUENCE [LARGE SCALE GENOMIC DNA]</scope>
    <source>
        <strain evidence="5">KCTC 42195</strain>
    </source>
</reference>
<accession>A0ABV7TNP9</accession>
<sequence length="193" mass="20419">MMKQRVTALLLATLAAANLTACFPLVAGGVAAGAMVATDRRTSGTYVDDQGIELKAAQVIGERYPSAHVNVTSYNRAVLLTGEAADEAQRSAIELQLRGMPNVRRIYNHLVIAPASSLPQRNGDTWLTTKVRTRLLEGNGYPPNAIKVVTERGVVYLLGLVTQAEGDAAAKVAASTSGVLQVVTLFETISTTP</sequence>
<feature type="domain" description="BON" evidence="3">
    <location>
        <begin position="48"/>
        <end position="114"/>
    </location>
</feature>
<dbReference type="PANTHER" id="PTHR34606">
    <property type="entry name" value="BON DOMAIN-CONTAINING PROTEIN"/>
    <property type="match status" value="1"/>
</dbReference>
<dbReference type="Pfam" id="PF04972">
    <property type="entry name" value="BON"/>
    <property type="match status" value="2"/>
</dbReference>
<dbReference type="InterPro" id="IPR014004">
    <property type="entry name" value="Transpt-assoc_nodulatn_dom_bac"/>
</dbReference>
<dbReference type="InterPro" id="IPR007055">
    <property type="entry name" value="BON_dom"/>
</dbReference>
<organism evidence="4 5">
    <name type="scientific">Vogesella amnigena</name>
    <dbReference type="NCBI Taxonomy" id="1507449"/>
    <lineage>
        <taxon>Bacteria</taxon>
        <taxon>Pseudomonadati</taxon>
        <taxon>Pseudomonadota</taxon>
        <taxon>Betaproteobacteria</taxon>
        <taxon>Neisseriales</taxon>
        <taxon>Chromobacteriaceae</taxon>
        <taxon>Vogesella</taxon>
    </lineage>
</organism>
<dbReference type="SMART" id="SM00749">
    <property type="entry name" value="BON"/>
    <property type="match status" value="2"/>
</dbReference>
<comment type="caution">
    <text evidence="4">The sequence shown here is derived from an EMBL/GenBank/DDBJ whole genome shotgun (WGS) entry which is preliminary data.</text>
</comment>
<dbReference type="PROSITE" id="PS50914">
    <property type="entry name" value="BON"/>
    <property type="match status" value="2"/>
</dbReference>
<feature type="signal peptide" evidence="2">
    <location>
        <begin position="1"/>
        <end position="27"/>
    </location>
</feature>
<evidence type="ECO:0000256" key="2">
    <source>
        <dbReference type="SAM" id="SignalP"/>
    </source>
</evidence>
<dbReference type="PANTHER" id="PTHR34606:SF4">
    <property type="entry name" value="OUTER MEMBRANE LIPOPROTEIN DOLP"/>
    <property type="match status" value="1"/>
</dbReference>
<dbReference type="InterPro" id="IPR051686">
    <property type="entry name" value="Lipoprotein_DolP"/>
</dbReference>
<dbReference type="Proteomes" id="UP001595636">
    <property type="component" value="Unassembled WGS sequence"/>
</dbReference>
<keyword evidence="5" id="KW-1185">Reference proteome</keyword>
<proteinExistence type="predicted"/>
<protein>
    <submittedName>
        <fullName evidence="4">BON domain-containing protein</fullName>
    </submittedName>
</protein>
<feature type="domain" description="BON" evidence="3">
    <location>
        <begin position="123"/>
        <end position="193"/>
    </location>
</feature>
<feature type="chain" id="PRO_5046870587" evidence="2">
    <location>
        <begin position="28"/>
        <end position="193"/>
    </location>
</feature>